<accession>A0A6J5Q3Z0</accession>
<organism evidence="2">
    <name type="scientific">uncultured Caudovirales phage</name>
    <dbReference type="NCBI Taxonomy" id="2100421"/>
    <lineage>
        <taxon>Viruses</taxon>
        <taxon>Duplodnaviria</taxon>
        <taxon>Heunggongvirae</taxon>
        <taxon>Uroviricota</taxon>
        <taxon>Caudoviricetes</taxon>
        <taxon>Peduoviridae</taxon>
        <taxon>Maltschvirus</taxon>
        <taxon>Maltschvirus maltsch</taxon>
    </lineage>
</organism>
<evidence type="ECO:0000256" key="1">
    <source>
        <dbReference type="SAM" id="MobiDB-lite"/>
    </source>
</evidence>
<name>A0A6J5Q3Z0_9CAUD</name>
<dbReference type="InterPro" id="IPR009279">
    <property type="entry name" value="Portal_Mu"/>
</dbReference>
<gene>
    <name evidence="2" type="ORF">UFOVP978_9</name>
</gene>
<protein>
    <recommendedName>
        <fullName evidence="3">Portal protein</fullName>
    </recommendedName>
</protein>
<evidence type="ECO:0000313" key="2">
    <source>
        <dbReference type="EMBL" id="CAB4176115.1"/>
    </source>
</evidence>
<dbReference type="Pfam" id="PF06074">
    <property type="entry name" value="Portal_Mu"/>
    <property type="match status" value="1"/>
</dbReference>
<feature type="region of interest" description="Disordered" evidence="1">
    <location>
        <begin position="445"/>
        <end position="472"/>
    </location>
</feature>
<reference evidence="2" key="1">
    <citation type="submission" date="2020-05" db="EMBL/GenBank/DDBJ databases">
        <authorList>
            <person name="Chiriac C."/>
            <person name="Salcher M."/>
            <person name="Ghai R."/>
            <person name="Kavagutti S V."/>
        </authorList>
    </citation>
    <scope>NUCLEOTIDE SEQUENCE</scope>
</reference>
<sequence length="472" mass="52544">MPEANNQEFPMYEELGASGLNRASGYIYEEPLVRLQGALGIKAYKEMALNDATISTILYAINTLVRQVKWEVEAFSSEADDEKNKAFLEECMDDMSHSWEDFICEVMSMIVYGWCGFEVIYKKRKGPKESSPSKRSKHDDNKIGWRKIAIRSQDTLARWEFGDDGSVTAMIQQSPPLFKMVTIPVQKMILFRTEGHKNNPEGKSLLRGAYRAWCFKKRIEEIEGIGIERDLAGLPIVYVPKKILRADASAEDKQMLKVFKEMVTRVRRDEQEGIVFPLEYDANGMKVYEFSLLTSGSRREFNTDQIITRWDQRIAMTVLADFVMLGHSSVGSFALSSDKTDIFALALGSLLNNIASVVNRHAVPKLFAVNALPLDRLPVIKPTDIETPDIGLLGSFLQVLGGLGVPMAEDGETVNWLRSMAGAPQLTEDSTSLTATTAASAYQETMGAQQAKMAEQQQAAAPAPGDQQQQGA</sequence>
<proteinExistence type="predicted"/>
<dbReference type="EMBL" id="LR796937">
    <property type="protein sequence ID" value="CAB4176115.1"/>
    <property type="molecule type" value="Genomic_DNA"/>
</dbReference>
<evidence type="ECO:0008006" key="3">
    <source>
        <dbReference type="Google" id="ProtNLM"/>
    </source>
</evidence>